<dbReference type="GO" id="GO:0046872">
    <property type="term" value="F:metal ion binding"/>
    <property type="evidence" value="ECO:0007669"/>
    <property type="project" value="UniProtKB-KW"/>
</dbReference>
<dbReference type="GO" id="GO:0005829">
    <property type="term" value="C:cytosol"/>
    <property type="evidence" value="ECO:0007669"/>
    <property type="project" value="TreeGrafter"/>
</dbReference>
<keyword evidence="5" id="KW-1185">Reference proteome</keyword>
<dbReference type="GO" id="GO:0004802">
    <property type="term" value="F:transketolase activity"/>
    <property type="evidence" value="ECO:0007669"/>
    <property type="project" value="TreeGrafter"/>
</dbReference>
<keyword evidence="1" id="KW-0479">Metal-binding</keyword>
<feature type="domain" description="Transketolase-like C-terminal" evidence="3">
    <location>
        <begin position="56"/>
        <end position="110"/>
    </location>
</feature>
<dbReference type="InterPro" id="IPR009014">
    <property type="entry name" value="Transketo_C/PFOR_II"/>
</dbReference>
<protein>
    <recommendedName>
        <fullName evidence="3">Transketolase-like C-terminal domain-containing protein</fullName>
    </recommendedName>
</protein>
<evidence type="ECO:0000256" key="2">
    <source>
        <dbReference type="ARBA" id="ARBA00022842"/>
    </source>
</evidence>
<sequence>MPVLDRGPDGCARAEGAALGGCVLRDAADGEQPQVLLMATGSEVHLALAAQVLADREEFLPPALTARVSVEAGVALGRRQGVGPRGRIVSLDHFGASADHQRLYAELGLTAEAVAAARESLAGTG</sequence>
<organism evidence="4 5">
    <name type="scientific">Kitasatospora indigofera</name>
    <dbReference type="NCBI Taxonomy" id="67307"/>
    <lineage>
        <taxon>Bacteria</taxon>
        <taxon>Bacillati</taxon>
        <taxon>Actinomycetota</taxon>
        <taxon>Actinomycetes</taxon>
        <taxon>Kitasatosporales</taxon>
        <taxon>Streptomycetaceae</taxon>
        <taxon>Kitasatospora</taxon>
    </lineage>
</organism>
<reference evidence="4" key="2">
    <citation type="submission" date="2020-09" db="EMBL/GenBank/DDBJ databases">
        <authorList>
            <person name="Sun Q."/>
            <person name="Ohkuma M."/>
        </authorList>
    </citation>
    <scope>NUCLEOTIDE SEQUENCE</scope>
    <source>
        <strain evidence="4">JCM 4646</strain>
    </source>
</reference>
<proteinExistence type="predicted"/>
<dbReference type="AlphaFoldDB" id="A0A919L5D1"/>
<evidence type="ECO:0000313" key="4">
    <source>
        <dbReference type="EMBL" id="GHH84054.1"/>
    </source>
</evidence>
<dbReference type="RefSeq" id="WP_190215179.1">
    <property type="nucleotide sequence ID" value="NZ_BNBO01000070.1"/>
</dbReference>
<evidence type="ECO:0000259" key="3">
    <source>
        <dbReference type="Pfam" id="PF22613"/>
    </source>
</evidence>
<evidence type="ECO:0000256" key="1">
    <source>
        <dbReference type="ARBA" id="ARBA00022723"/>
    </source>
</evidence>
<dbReference type="Gene3D" id="3.40.50.920">
    <property type="match status" value="2"/>
</dbReference>
<dbReference type="PANTHER" id="PTHR43522:SF2">
    <property type="entry name" value="TRANSKETOLASE 1-RELATED"/>
    <property type="match status" value="1"/>
</dbReference>
<dbReference type="SUPFAM" id="SSF52922">
    <property type="entry name" value="TK C-terminal domain-like"/>
    <property type="match status" value="1"/>
</dbReference>
<dbReference type="GO" id="GO:0006098">
    <property type="term" value="P:pentose-phosphate shunt"/>
    <property type="evidence" value="ECO:0007669"/>
    <property type="project" value="TreeGrafter"/>
</dbReference>
<accession>A0A919L5D1</accession>
<reference evidence="4" key="1">
    <citation type="journal article" date="2014" name="Int. J. Syst. Evol. Microbiol.">
        <title>Complete genome sequence of Corynebacterium casei LMG S-19264T (=DSM 44701T), isolated from a smear-ripened cheese.</title>
        <authorList>
            <consortium name="US DOE Joint Genome Institute (JGI-PGF)"/>
            <person name="Walter F."/>
            <person name="Albersmeier A."/>
            <person name="Kalinowski J."/>
            <person name="Ruckert C."/>
        </authorList>
    </citation>
    <scope>NUCLEOTIDE SEQUENCE</scope>
    <source>
        <strain evidence="4">JCM 4646</strain>
    </source>
</reference>
<keyword evidence="2" id="KW-0460">Magnesium</keyword>
<evidence type="ECO:0000313" key="5">
    <source>
        <dbReference type="Proteomes" id="UP000617734"/>
    </source>
</evidence>
<dbReference type="PANTHER" id="PTHR43522">
    <property type="entry name" value="TRANSKETOLASE"/>
    <property type="match status" value="1"/>
</dbReference>
<dbReference type="GeneID" id="95358584"/>
<gene>
    <name evidence="4" type="ORF">GCM10018781_72620</name>
</gene>
<name>A0A919L5D1_9ACTN</name>
<dbReference type="InterPro" id="IPR055152">
    <property type="entry name" value="Transketolase-like_C_2"/>
</dbReference>
<dbReference type="InterPro" id="IPR033247">
    <property type="entry name" value="Transketolase_fam"/>
</dbReference>
<dbReference type="EMBL" id="BNBO01000070">
    <property type="protein sequence ID" value="GHH84054.1"/>
    <property type="molecule type" value="Genomic_DNA"/>
</dbReference>
<dbReference type="Pfam" id="PF22613">
    <property type="entry name" value="Transketolase_C_1"/>
    <property type="match status" value="1"/>
</dbReference>
<comment type="caution">
    <text evidence="4">The sequence shown here is derived from an EMBL/GenBank/DDBJ whole genome shotgun (WGS) entry which is preliminary data.</text>
</comment>
<dbReference type="Proteomes" id="UP000617734">
    <property type="component" value="Unassembled WGS sequence"/>
</dbReference>